<evidence type="ECO:0000313" key="3">
    <source>
        <dbReference type="Proteomes" id="UP000315295"/>
    </source>
</evidence>
<name>A0A540MD44_MALBA</name>
<gene>
    <name evidence="2" type="ORF">C1H46_017679</name>
</gene>
<comment type="caution">
    <text evidence="2">The sequence shown here is derived from an EMBL/GenBank/DDBJ whole genome shotgun (WGS) entry which is preliminary data.</text>
</comment>
<reference evidence="2 3" key="1">
    <citation type="journal article" date="2019" name="G3 (Bethesda)">
        <title>Sequencing of a Wild Apple (Malus baccata) Genome Unravels the Differences Between Cultivated and Wild Apple Species Regarding Disease Resistance and Cold Tolerance.</title>
        <authorList>
            <person name="Chen X."/>
        </authorList>
    </citation>
    <scope>NUCLEOTIDE SEQUENCE [LARGE SCALE GENOMIC DNA]</scope>
    <source>
        <strain evidence="3">cv. Shandingzi</strain>
        <tissue evidence="2">Leaves</tissue>
    </source>
</reference>
<protein>
    <submittedName>
        <fullName evidence="2">Uncharacterized protein</fullName>
    </submittedName>
</protein>
<sequence>MKQTGMTQETEVTVSLTREDNLTTGNAEHLTCAGKAMQEMRFDLGGTSNFGSPHGQSLDLIGSDDRKPELEGFVMQTDDEPTSIAGKGISFD</sequence>
<evidence type="ECO:0000256" key="1">
    <source>
        <dbReference type="SAM" id="MobiDB-lite"/>
    </source>
</evidence>
<accession>A0A540MD44</accession>
<organism evidence="2 3">
    <name type="scientific">Malus baccata</name>
    <name type="common">Siberian crab apple</name>
    <name type="synonym">Pyrus baccata</name>
    <dbReference type="NCBI Taxonomy" id="106549"/>
    <lineage>
        <taxon>Eukaryota</taxon>
        <taxon>Viridiplantae</taxon>
        <taxon>Streptophyta</taxon>
        <taxon>Embryophyta</taxon>
        <taxon>Tracheophyta</taxon>
        <taxon>Spermatophyta</taxon>
        <taxon>Magnoliopsida</taxon>
        <taxon>eudicotyledons</taxon>
        <taxon>Gunneridae</taxon>
        <taxon>Pentapetalae</taxon>
        <taxon>rosids</taxon>
        <taxon>fabids</taxon>
        <taxon>Rosales</taxon>
        <taxon>Rosaceae</taxon>
        <taxon>Amygdaloideae</taxon>
        <taxon>Maleae</taxon>
        <taxon>Malus</taxon>
    </lineage>
</organism>
<dbReference type="Proteomes" id="UP000315295">
    <property type="component" value="Unassembled WGS sequence"/>
</dbReference>
<keyword evidence="3" id="KW-1185">Reference proteome</keyword>
<evidence type="ECO:0000313" key="2">
    <source>
        <dbReference type="EMBL" id="TQD96677.1"/>
    </source>
</evidence>
<dbReference type="AlphaFoldDB" id="A0A540MD44"/>
<feature type="region of interest" description="Disordered" evidence="1">
    <location>
        <begin position="1"/>
        <end position="22"/>
    </location>
</feature>
<proteinExistence type="predicted"/>
<dbReference type="EMBL" id="VIEB01000287">
    <property type="protein sequence ID" value="TQD96677.1"/>
    <property type="molecule type" value="Genomic_DNA"/>
</dbReference>
<dbReference type="STRING" id="106549.A0A540MD44"/>